<dbReference type="Pfam" id="PF07833">
    <property type="entry name" value="Cu_amine_oxidN1"/>
    <property type="match status" value="1"/>
</dbReference>
<dbReference type="PANTHER" id="PTHR46066:SF2">
    <property type="entry name" value="CHITINASE DOMAIN-CONTAINING PROTEIN 1"/>
    <property type="match status" value="1"/>
</dbReference>
<comment type="caution">
    <text evidence="3">The sequence shown here is derived from an EMBL/GenBank/DDBJ whole genome shotgun (WGS) entry which is preliminary data.</text>
</comment>
<keyword evidence="1" id="KW-0732">Signal</keyword>
<proteinExistence type="predicted"/>
<dbReference type="InterPro" id="IPR001223">
    <property type="entry name" value="Glyco_hydro18_cat"/>
</dbReference>
<feature type="chain" id="PRO_5039494067" evidence="1">
    <location>
        <begin position="20"/>
        <end position="415"/>
    </location>
</feature>
<dbReference type="Proteomes" id="UP000187172">
    <property type="component" value="Unassembled WGS sequence"/>
</dbReference>
<feature type="domain" description="GH18" evidence="2">
    <location>
        <begin position="128"/>
        <end position="415"/>
    </location>
</feature>
<evidence type="ECO:0000313" key="3">
    <source>
        <dbReference type="EMBL" id="OMF44287.1"/>
    </source>
</evidence>
<reference evidence="3 4" key="1">
    <citation type="submission" date="2016-11" db="EMBL/GenBank/DDBJ databases">
        <title>Paenibacillus species isolates.</title>
        <authorList>
            <person name="Beno S.M."/>
        </authorList>
    </citation>
    <scope>NUCLEOTIDE SEQUENCE [LARGE SCALE GENOMIC DNA]</scope>
    <source>
        <strain evidence="3 4">FSL R5-0378</strain>
    </source>
</reference>
<dbReference type="EMBL" id="MRTP01000026">
    <property type="protein sequence ID" value="OMF44287.1"/>
    <property type="molecule type" value="Genomic_DNA"/>
</dbReference>
<evidence type="ECO:0000313" key="4">
    <source>
        <dbReference type="Proteomes" id="UP000187172"/>
    </source>
</evidence>
<dbReference type="SMART" id="SM00636">
    <property type="entry name" value="Glyco_18"/>
    <property type="match status" value="1"/>
</dbReference>
<dbReference type="SUPFAM" id="SSF55383">
    <property type="entry name" value="Copper amine oxidase, domain N"/>
    <property type="match status" value="1"/>
</dbReference>
<evidence type="ECO:0000256" key="1">
    <source>
        <dbReference type="SAM" id="SignalP"/>
    </source>
</evidence>
<dbReference type="GO" id="GO:0005975">
    <property type="term" value="P:carbohydrate metabolic process"/>
    <property type="evidence" value="ECO:0007669"/>
    <property type="project" value="InterPro"/>
</dbReference>
<keyword evidence="4" id="KW-1185">Reference proteome</keyword>
<dbReference type="InterPro" id="IPR036582">
    <property type="entry name" value="Mao_N_sf"/>
</dbReference>
<keyword evidence="3" id="KW-0378">Hydrolase</keyword>
<feature type="signal peptide" evidence="1">
    <location>
        <begin position="1"/>
        <end position="19"/>
    </location>
</feature>
<dbReference type="RefSeq" id="WP_076176965.1">
    <property type="nucleotide sequence ID" value="NZ_MRTP01000026.1"/>
</dbReference>
<gene>
    <name evidence="3" type="ORF">BK138_34760</name>
</gene>
<dbReference type="PROSITE" id="PS51910">
    <property type="entry name" value="GH18_2"/>
    <property type="match status" value="1"/>
</dbReference>
<dbReference type="PANTHER" id="PTHR46066">
    <property type="entry name" value="CHITINASE DOMAIN-CONTAINING PROTEIN 1 FAMILY MEMBER"/>
    <property type="match status" value="1"/>
</dbReference>
<dbReference type="AlphaFoldDB" id="A0A1R1DXG6"/>
<evidence type="ECO:0000259" key="2">
    <source>
        <dbReference type="PROSITE" id="PS51910"/>
    </source>
</evidence>
<dbReference type="Gene3D" id="3.20.20.80">
    <property type="entry name" value="Glycosidases"/>
    <property type="match status" value="1"/>
</dbReference>
<dbReference type="InterPro" id="IPR017853">
    <property type="entry name" value="GH"/>
</dbReference>
<name>A0A1R1DXG6_9BACL</name>
<dbReference type="InterPro" id="IPR012854">
    <property type="entry name" value="Cu_amine_oxidase-like_N"/>
</dbReference>
<dbReference type="GO" id="GO:0008061">
    <property type="term" value="F:chitin binding"/>
    <property type="evidence" value="ECO:0007669"/>
    <property type="project" value="InterPro"/>
</dbReference>
<sequence length="415" mass="43857">MNKATKTALCLLIAATAWSGIGQKPASAAAPVSIVLDGYPLPFPAAPKVVQGTTLVPFRAISEALGISVQWNASAKQITAVKTGKDSTKKVVLTVGSRSATVDGTKTALTVAPQMSGGSVLIPLSFFSQQFGAGVNWDQATHTVTIVSPQEKMYTLAFYAISSFSESSLIPSFDATAFGWSRIDDQGRFTTTGQDFKWPQAAGDVTPESLVSSAAAAGTTPYLMVFSGDTKMELTKATQEPELQASLIQQMVDTAKTNGFQGILLDLEGLGLTGDAAAVQASFNAFVQKAAAATHAQGLKLSIALPPLNGSFHGYDYKKLGTLADELIVMAYAYTDEKNPQPNDKVDAAIQLALKQVPASKLVLGVNLASENENTVNTKIGLAKRYNLKGIALWRLGFNKTNVWTKIGQSVDLNN</sequence>
<dbReference type="Pfam" id="PF00704">
    <property type="entry name" value="Glyco_hydro_18"/>
    <property type="match status" value="1"/>
</dbReference>
<organism evidence="3 4">
    <name type="scientific">Paenibacillus rhizosphaerae</name>
    <dbReference type="NCBI Taxonomy" id="297318"/>
    <lineage>
        <taxon>Bacteria</taxon>
        <taxon>Bacillati</taxon>
        <taxon>Bacillota</taxon>
        <taxon>Bacilli</taxon>
        <taxon>Bacillales</taxon>
        <taxon>Paenibacillaceae</taxon>
        <taxon>Paenibacillus</taxon>
    </lineage>
</organism>
<accession>A0A1R1DXG6</accession>
<dbReference type="Gene3D" id="3.30.457.10">
    <property type="entry name" value="Copper amine oxidase-like, N-terminal domain"/>
    <property type="match status" value="1"/>
</dbReference>
<protein>
    <submittedName>
        <fullName evidence="3">Glycosyl hydrolase</fullName>
    </submittedName>
</protein>
<dbReference type="SUPFAM" id="SSF51445">
    <property type="entry name" value="(Trans)glycosidases"/>
    <property type="match status" value="1"/>
</dbReference>
<dbReference type="GO" id="GO:0016787">
    <property type="term" value="F:hydrolase activity"/>
    <property type="evidence" value="ECO:0007669"/>
    <property type="project" value="UniProtKB-KW"/>
</dbReference>
<dbReference type="STRING" id="297318.BK138_34760"/>
<dbReference type="InterPro" id="IPR011583">
    <property type="entry name" value="Chitinase_II/V-like_cat"/>
</dbReference>